<accession>A0A0R2JHJ9</accession>
<keyword evidence="1" id="KW-0175">Coiled coil</keyword>
<name>A0A0R2JHJ9_9LACO</name>
<dbReference type="AlphaFoldDB" id="A0A0R2JHJ9"/>
<evidence type="ECO:0000313" key="3">
    <source>
        <dbReference type="Proteomes" id="UP000051673"/>
    </source>
</evidence>
<evidence type="ECO:0000256" key="1">
    <source>
        <dbReference type="SAM" id="Coils"/>
    </source>
</evidence>
<feature type="coiled-coil region" evidence="1">
    <location>
        <begin position="15"/>
        <end position="94"/>
    </location>
</feature>
<dbReference type="PATRIC" id="fig|1620.3.peg.297"/>
<dbReference type="RefSeq" id="WP_057787473.1">
    <property type="nucleotide sequence ID" value="NZ_JQCD01000024.1"/>
</dbReference>
<protein>
    <submittedName>
        <fullName evidence="2">Uncharacterized protein</fullName>
    </submittedName>
</protein>
<dbReference type="Proteomes" id="UP000051673">
    <property type="component" value="Unassembled WGS sequence"/>
</dbReference>
<proteinExistence type="predicted"/>
<sequence length="144" mass="16856">MRNGKESVIKLFKRNDSEMSEAHELEALKKTLQDKQQALNEKQRAIAEMENKIKHKNESNQKVSKKLDQKYMLLDEWERELLEKSRELDKNAIDQSVSDTDYIGTLIEKYCSPDFSALSEESKDEVISSARYFISNLLTEYSEK</sequence>
<dbReference type="EMBL" id="JQCD01000024">
    <property type="protein sequence ID" value="KRN76785.1"/>
    <property type="molecule type" value="Genomic_DNA"/>
</dbReference>
<gene>
    <name evidence="2" type="ORF">IV67_GL000292</name>
</gene>
<evidence type="ECO:0000313" key="2">
    <source>
        <dbReference type="EMBL" id="KRN76785.1"/>
    </source>
</evidence>
<reference evidence="2 3" key="1">
    <citation type="journal article" date="2015" name="Genome Announc.">
        <title>Expanding the biotechnology potential of lactobacilli through comparative genomics of 213 strains and associated genera.</title>
        <authorList>
            <person name="Sun Z."/>
            <person name="Harris H.M."/>
            <person name="McCann A."/>
            <person name="Guo C."/>
            <person name="Argimon S."/>
            <person name="Zhang W."/>
            <person name="Yang X."/>
            <person name="Jeffery I.B."/>
            <person name="Cooney J.C."/>
            <person name="Kagawa T.F."/>
            <person name="Liu W."/>
            <person name="Song Y."/>
            <person name="Salvetti E."/>
            <person name="Wrobel A."/>
            <person name="Rasinkangas P."/>
            <person name="Parkhill J."/>
            <person name="Rea M.C."/>
            <person name="O'Sullivan O."/>
            <person name="Ritari J."/>
            <person name="Douillard F.P."/>
            <person name="Paul Ross R."/>
            <person name="Yang R."/>
            <person name="Briner A.E."/>
            <person name="Felis G.E."/>
            <person name="de Vos W.M."/>
            <person name="Barrangou R."/>
            <person name="Klaenhammer T.R."/>
            <person name="Caufield P.W."/>
            <person name="Cui Y."/>
            <person name="Zhang H."/>
            <person name="O'Toole P.W."/>
        </authorList>
    </citation>
    <scope>NUCLEOTIDE SEQUENCE [LARGE SCALE GENOMIC DNA]</scope>
    <source>
        <strain evidence="2 3">DSM 20014</strain>
    </source>
</reference>
<dbReference type="STRING" id="1620.IV67_GL000292"/>
<organism evidence="2 3">
    <name type="scientific">Weissella minor</name>
    <dbReference type="NCBI Taxonomy" id="1620"/>
    <lineage>
        <taxon>Bacteria</taxon>
        <taxon>Bacillati</taxon>
        <taxon>Bacillota</taxon>
        <taxon>Bacilli</taxon>
        <taxon>Lactobacillales</taxon>
        <taxon>Lactobacillaceae</taxon>
        <taxon>Weissella</taxon>
    </lineage>
</organism>
<keyword evidence="3" id="KW-1185">Reference proteome</keyword>
<comment type="caution">
    <text evidence="2">The sequence shown here is derived from an EMBL/GenBank/DDBJ whole genome shotgun (WGS) entry which is preliminary data.</text>
</comment>